<reference evidence="3" key="1">
    <citation type="submission" date="2022-04" db="EMBL/GenBank/DDBJ databases">
        <title>Shinella lacus sp. nov., a novel member of the genus Shinella from water.</title>
        <authorList>
            <person name="Deng Y."/>
        </authorList>
    </citation>
    <scope>NUCLEOTIDE SEQUENCE</scope>
    <source>
        <strain evidence="3">JCM 31239</strain>
    </source>
</reference>
<sequence>MQILAALLWFAAAGLGLAQDFSQSRIDLLSGSPIAGDVMRYELVLSQSGPDDIYAEVKIAAPNVVFVSFSSDCATITLSTDPVWIIRNWRAGELRRCIVEVLTYPHSAGANAVLQADILSGGSFYRIESSLLLASSHTGPSGLSTVTFIGLGGCTILIWALTRSPNRNRRRRQSNHLLAAALGLAFLGIFVDMARDDWAAAFNFEETQCRIIGATFDIGIGPKNHRSSATTYAPRLALEYDAGGKRILSSGFATQSHILIGNLSDLSEYRLNTRVPCRYDPEHPQTVLVHWSPGWAYLFAMLPLGLIVLSWRTRP</sequence>
<feature type="transmembrane region" description="Helical" evidence="1">
    <location>
        <begin position="174"/>
        <end position="191"/>
    </location>
</feature>
<gene>
    <name evidence="3" type="ORF">GB928_004480</name>
</gene>
<evidence type="ECO:0000313" key="4">
    <source>
        <dbReference type="Proteomes" id="UP001177080"/>
    </source>
</evidence>
<dbReference type="Proteomes" id="UP001177080">
    <property type="component" value="Unassembled WGS sequence"/>
</dbReference>
<proteinExistence type="predicted"/>
<keyword evidence="1" id="KW-1133">Transmembrane helix</keyword>
<keyword evidence="4" id="KW-1185">Reference proteome</keyword>
<organism evidence="3 4">
    <name type="scientific">Shinella curvata</name>
    <dbReference type="NCBI Taxonomy" id="1817964"/>
    <lineage>
        <taxon>Bacteria</taxon>
        <taxon>Pseudomonadati</taxon>
        <taxon>Pseudomonadota</taxon>
        <taxon>Alphaproteobacteria</taxon>
        <taxon>Hyphomicrobiales</taxon>
        <taxon>Rhizobiaceae</taxon>
        <taxon>Shinella</taxon>
    </lineage>
</organism>
<evidence type="ECO:0000259" key="2">
    <source>
        <dbReference type="Pfam" id="PF12158"/>
    </source>
</evidence>
<feature type="domain" description="DUF3592" evidence="2">
    <location>
        <begin position="208"/>
        <end position="288"/>
    </location>
</feature>
<dbReference type="Pfam" id="PF12158">
    <property type="entry name" value="DUF3592"/>
    <property type="match status" value="1"/>
</dbReference>
<keyword evidence="1" id="KW-0812">Transmembrane</keyword>
<feature type="transmembrane region" description="Helical" evidence="1">
    <location>
        <begin position="294"/>
        <end position="311"/>
    </location>
</feature>
<protein>
    <submittedName>
        <fullName evidence="3">DUF3592 domain-containing protein</fullName>
    </submittedName>
</protein>
<dbReference type="InterPro" id="IPR021994">
    <property type="entry name" value="DUF3592"/>
</dbReference>
<evidence type="ECO:0000313" key="3">
    <source>
        <dbReference type="EMBL" id="MDO6120433.1"/>
    </source>
</evidence>
<comment type="caution">
    <text evidence="3">The sequence shown here is derived from an EMBL/GenBank/DDBJ whole genome shotgun (WGS) entry which is preliminary data.</text>
</comment>
<dbReference type="RefSeq" id="WP_244762107.1">
    <property type="nucleotide sequence ID" value="NZ_JALJCJ010000004.1"/>
</dbReference>
<dbReference type="EMBL" id="WHSC02000002">
    <property type="protein sequence ID" value="MDO6120433.1"/>
    <property type="molecule type" value="Genomic_DNA"/>
</dbReference>
<accession>A0ABT8X9M2</accession>
<evidence type="ECO:0000256" key="1">
    <source>
        <dbReference type="SAM" id="Phobius"/>
    </source>
</evidence>
<name>A0ABT8X9M2_9HYPH</name>
<feature type="transmembrane region" description="Helical" evidence="1">
    <location>
        <begin position="142"/>
        <end position="162"/>
    </location>
</feature>
<keyword evidence="1" id="KW-0472">Membrane</keyword>